<evidence type="ECO:0000313" key="1">
    <source>
        <dbReference type="EMBL" id="WBO22606.1"/>
    </source>
</evidence>
<name>A0ABY7NQ59_9SPHN</name>
<proteinExistence type="predicted"/>
<dbReference type="InterPro" id="IPR003477">
    <property type="entry name" value="PemK-like"/>
</dbReference>
<dbReference type="RefSeq" id="WP_270077248.1">
    <property type="nucleotide sequence ID" value="NZ_CP115174.1"/>
</dbReference>
<protein>
    <submittedName>
        <fullName evidence="1">Type II toxin-antitoxin system PemK/MazF family toxin</fullName>
    </submittedName>
</protein>
<reference evidence="1 2" key="1">
    <citation type="submission" date="2022-12" db="EMBL/GenBank/DDBJ databases">
        <title>Sphingomonas abieness sp. nov., an endophytic bacterium isolated from Abies koreana.</title>
        <authorList>
            <person name="Jiang L."/>
            <person name="Lee J."/>
        </authorList>
    </citation>
    <scope>NUCLEOTIDE SEQUENCE [LARGE SCALE GENOMIC DNA]</scope>
    <source>
        <strain evidence="2">PAMB 00755</strain>
    </source>
</reference>
<dbReference type="SUPFAM" id="SSF50118">
    <property type="entry name" value="Cell growth inhibitor/plasmid maintenance toxic component"/>
    <property type="match status" value="1"/>
</dbReference>
<keyword evidence="2" id="KW-1185">Reference proteome</keyword>
<dbReference type="Pfam" id="PF02452">
    <property type="entry name" value="PemK_toxin"/>
    <property type="match status" value="1"/>
</dbReference>
<evidence type="ECO:0000313" key="2">
    <source>
        <dbReference type="Proteomes" id="UP001210865"/>
    </source>
</evidence>
<sequence length="140" mass="15931">MPIQYPVKPKTILICDYSAGGFRPPEMVKRRPAVVITGALPGRGNLHTVVPLSGTPSDARNRYHCRIELDQPLPAPFAETIWWVKADMIATVGFDRLDLFRTARDQYGKRKYLNNLRISDEHFSTIHQAIRHALLIPLDK</sequence>
<dbReference type="InterPro" id="IPR011067">
    <property type="entry name" value="Plasmid_toxin/cell-grow_inhib"/>
</dbReference>
<gene>
    <name evidence="1" type="ORF">PBT88_00160</name>
</gene>
<dbReference type="Proteomes" id="UP001210865">
    <property type="component" value="Chromosome"/>
</dbReference>
<accession>A0ABY7NQ59</accession>
<organism evidence="1 2">
    <name type="scientific">Sphingomonas abietis</name>
    <dbReference type="NCBI Taxonomy" id="3012344"/>
    <lineage>
        <taxon>Bacteria</taxon>
        <taxon>Pseudomonadati</taxon>
        <taxon>Pseudomonadota</taxon>
        <taxon>Alphaproteobacteria</taxon>
        <taxon>Sphingomonadales</taxon>
        <taxon>Sphingomonadaceae</taxon>
        <taxon>Sphingomonas</taxon>
    </lineage>
</organism>
<dbReference type="EMBL" id="CP115174">
    <property type="protein sequence ID" value="WBO22606.1"/>
    <property type="molecule type" value="Genomic_DNA"/>
</dbReference>
<dbReference type="Gene3D" id="2.30.30.110">
    <property type="match status" value="1"/>
</dbReference>